<dbReference type="Gene3D" id="1.10.10.10">
    <property type="entry name" value="Winged helix-like DNA-binding domain superfamily/Winged helix DNA-binding domain"/>
    <property type="match status" value="1"/>
</dbReference>
<keyword evidence="4" id="KW-1185">Reference proteome</keyword>
<dbReference type="InterPro" id="IPR036388">
    <property type="entry name" value="WH-like_DNA-bd_sf"/>
</dbReference>
<keyword evidence="3" id="KW-0238">DNA-binding</keyword>
<dbReference type="RefSeq" id="WP_142007032.1">
    <property type="nucleotide sequence ID" value="NZ_CAJTBP010000001.1"/>
</dbReference>
<dbReference type="EMBL" id="VFOK01000001">
    <property type="protein sequence ID" value="TQL34665.1"/>
    <property type="molecule type" value="Genomic_DNA"/>
</dbReference>
<dbReference type="Pfam" id="PF13280">
    <property type="entry name" value="WYL"/>
    <property type="match status" value="1"/>
</dbReference>
<dbReference type="PANTHER" id="PTHR34580">
    <property type="match status" value="1"/>
</dbReference>
<accession>A0A542XFT0</accession>
<evidence type="ECO:0000259" key="2">
    <source>
        <dbReference type="Pfam" id="PF13280"/>
    </source>
</evidence>
<gene>
    <name evidence="3" type="ORF">FB554_2842</name>
</gene>
<dbReference type="PANTHER" id="PTHR34580:SF3">
    <property type="entry name" value="PROTEIN PAFB"/>
    <property type="match status" value="1"/>
</dbReference>
<dbReference type="InterPro" id="IPR036390">
    <property type="entry name" value="WH_DNA-bd_sf"/>
</dbReference>
<sequence>MPRAANPTARALLALEAIQNTPGITAQQLGERLGVTERAARRYVGTLREADLPIESTTGPYGGYRVGRGLRLAPLMLSPAESLGLVMAALEGHRAAAEPSDPVGAAIAKLVRVLPRELAEPVRSTWERTAAPSIRPQLDPDLTSRLVLACAAGRRLRLDYRIGEKTREMEVDPWAVVLRHSRWYLLCWSHTAGAQRVLRADRIDEIHALPTVFDPPDDLDALTALEDHLAQGWEHEVEVIIDAPVEQARYWVRRSLGSLEPVGDSQSRLRATTNTPDWFARQLATIEVPWRVVGSEPLRQAVRELGRQLGESAG</sequence>
<evidence type="ECO:0000313" key="4">
    <source>
        <dbReference type="Proteomes" id="UP000318336"/>
    </source>
</evidence>
<dbReference type="Pfam" id="PF08279">
    <property type="entry name" value="HTH_11"/>
    <property type="match status" value="1"/>
</dbReference>
<reference evidence="3 4" key="1">
    <citation type="submission" date="2019-06" db="EMBL/GenBank/DDBJ databases">
        <title>Sequencing the genomes of 1000 actinobacteria strains.</title>
        <authorList>
            <person name="Klenk H.-P."/>
        </authorList>
    </citation>
    <scope>NUCLEOTIDE SEQUENCE [LARGE SCALE GENOMIC DNA]</scope>
    <source>
        <strain evidence="3 4">DSM 24617</strain>
    </source>
</reference>
<dbReference type="PROSITE" id="PS52050">
    <property type="entry name" value="WYL"/>
    <property type="match status" value="1"/>
</dbReference>
<evidence type="ECO:0000259" key="1">
    <source>
        <dbReference type="Pfam" id="PF08279"/>
    </source>
</evidence>
<dbReference type="InterPro" id="IPR013196">
    <property type="entry name" value="HTH_11"/>
</dbReference>
<name>A0A542XFT0_9MICO</name>
<dbReference type="Proteomes" id="UP000318336">
    <property type="component" value="Unassembled WGS sequence"/>
</dbReference>
<dbReference type="InterPro" id="IPR026881">
    <property type="entry name" value="WYL_dom"/>
</dbReference>
<dbReference type="InterPro" id="IPR051534">
    <property type="entry name" value="CBASS_pafABC_assoc_protein"/>
</dbReference>
<dbReference type="SUPFAM" id="SSF46785">
    <property type="entry name" value="Winged helix' DNA-binding domain"/>
    <property type="match status" value="1"/>
</dbReference>
<dbReference type="OrthoDB" id="9807255at2"/>
<comment type="caution">
    <text evidence="3">The sequence shown here is derived from an EMBL/GenBank/DDBJ whole genome shotgun (WGS) entry which is preliminary data.</text>
</comment>
<feature type="domain" description="WYL" evidence="2">
    <location>
        <begin position="144"/>
        <end position="207"/>
    </location>
</feature>
<dbReference type="AlphaFoldDB" id="A0A542XFT0"/>
<protein>
    <submittedName>
        <fullName evidence="3">Putative DNA-binding transcriptional regulator YafY</fullName>
    </submittedName>
</protein>
<evidence type="ECO:0000313" key="3">
    <source>
        <dbReference type="EMBL" id="TQL34665.1"/>
    </source>
</evidence>
<proteinExistence type="predicted"/>
<feature type="domain" description="Helix-turn-helix type 11" evidence="1">
    <location>
        <begin position="12"/>
        <end position="65"/>
    </location>
</feature>
<organism evidence="3 4">
    <name type="scientific">Barrientosiimonas humi</name>
    <dbReference type="NCBI Taxonomy" id="999931"/>
    <lineage>
        <taxon>Bacteria</taxon>
        <taxon>Bacillati</taxon>
        <taxon>Actinomycetota</taxon>
        <taxon>Actinomycetes</taxon>
        <taxon>Micrococcales</taxon>
        <taxon>Dermacoccaceae</taxon>
        <taxon>Barrientosiimonas</taxon>
    </lineage>
</organism>
<dbReference type="GO" id="GO:0003677">
    <property type="term" value="F:DNA binding"/>
    <property type="evidence" value="ECO:0007669"/>
    <property type="project" value="UniProtKB-KW"/>
</dbReference>